<proteinExistence type="predicted"/>
<gene>
    <name evidence="2" type="ORF">Ccrd_024016</name>
</gene>
<dbReference type="Pfam" id="PF08646">
    <property type="entry name" value="Rep_fac-A_C"/>
    <property type="match status" value="1"/>
</dbReference>
<protein>
    <submittedName>
        <fullName evidence="2">Nucleic acid-binding, OB-fold</fullName>
    </submittedName>
</protein>
<keyword evidence="3" id="KW-1185">Reference proteome</keyword>
<dbReference type="InterPro" id="IPR013955">
    <property type="entry name" value="Rep_factor-A_C"/>
</dbReference>
<dbReference type="Gene3D" id="2.40.50.140">
    <property type="entry name" value="Nucleic acid-binding proteins"/>
    <property type="match status" value="1"/>
</dbReference>
<evidence type="ECO:0000259" key="1">
    <source>
        <dbReference type="Pfam" id="PF08646"/>
    </source>
</evidence>
<sequence length="145" mass="16433">MVILSIIIKGWISHGYMFHMYDSEGKEITLTSISSFHMKNEGSSMYYDRVPLAHITINPSLGEDKQSTIFNTRAYMTFIGPDQTRTYRACNPCNKKVSESTGLGYWCERCQFSDVSGEAWFSILNEETKTLLGCSADELAKMKAQ</sequence>
<evidence type="ECO:0000313" key="2">
    <source>
        <dbReference type="EMBL" id="KVH88361.1"/>
    </source>
</evidence>
<accession>A0A124SAS1</accession>
<feature type="domain" description="Replication factor A C-terminal" evidence="1">
    <location>
        <begin position="70"/>
        <end position="144"/>
    </location>
</feature>
<organism evidence="2 3">
    <name type="scientific">Cynara cardunculus var. scolymus</name>
    <name type="common">Globe artichoke</name>
    <name type="synonym">Cynara scolymus</name>
    <dbReference type="NCBI Taxonomy" id="59895"/>
    <lineage>
        <taxon>Eukaryota</taxon>
        <taxon>Viridiplantae</taxon>
        <taxon>Streptophyta</taxon>
        <taxon>Embryophyta</taxon>
        <taxon>Tracheophyta</taxon>
        <taxon>Spermatophyta</taxon>
        <taxon>Magnoliopsida</taxon>
        <taxon>eudicotyledons</taxon>
        <taxon>Gunneridae</taxon>
        <taxon>Pentapetalae</taxon>
        <taxon>asterids</taxon>
        <taxon>campanulids</taxon>
        <taxon>Asterales</taxon>
        <taxon>Asteraceae</taxon>
        <taxon>Carduoideae</taxon>
        <taxon>Cardueae</taxon>
        <taxon>Carduinae</taxon>
        <taxon>Cynara</taxon>
    </lineage>
</organism>
<dbReference type="STRING" id="59895.A0A124SAS1"/>
<evidence type="ECO:0000313" key="3">
    <source>
        <dbReference type="Proteomes" id="UP000243975"/>
    </source>
</evidence>
<dbReference type="SUPFAM" id="SSF50249">
    <property type="entry name" value="Nucleic acid-binding proteins"/>
    <property type="match status" value="1"/>
</dbReference>
<dbReference type="InterPro" id="IPR012340">
    <property type="entry name" value="NA-bd_OB-fold"/>
</dbReference>
<comment type="caution">
    <text evidence="2">The sequence shown here is derived from an EMBL/GenBank/DDBJ whole genome shotgun (WGS) entry which is preliminary data.</text>
</comment>
<dbReference type="EMBL" id="LEKV01005436">
    <property type="protein sequence ID" value="KVH88361.1"/>
    <property type="molecule type" value="Genomic_DNA"/>
</dbReference>
<dbReference type="Gramene" id="KVH88361">
    <property type="protein sequence ID" value="KVH88361"/>
    <property type="gene ID" value="Ccrd_024016"/>
</dbReference>
<dbReference type="Proteomes" id="UP000243975">
    <property type="component" value="Unassembled WGS sequence"/>
</dbReference>
<reference evidence="2 3" key="1">
    <citation type="journal article" date="2016" name="Sci. Rep.">
        <title>The genome sequence of the outbreeding globe artichoke constructed de novo incorporating a phase-aware low-pass sequencing strategy of F1 progeny.</title>
        <authorList>
            <person name="Scaglione D."/>
            <person name="Reyes-Chin-Wo S."/>
            <person name="Acquadro A."/>
            <person name="Froenicke L."/>
            <person name="Portis E."/>
            <person name="Beitel C."/>
            <person name="Tirone M."/>
            <person name="Mauro R."/>
            <person name="Lo Monaco A."/>
            <person name="Mauromicale G."/>
            <person name="Faccioli P."/>
            <person name="Cattivelli L."/>
            <person name="Rieseberg L."/>
            <person name="Michelmore R."/>
            <person name="Lanteri S."/>
        </authorList>
    </citation>
    <scope>NUCLEOTIDE SEQUENCE [LARGE SCALE GENOMIC DNA]</scope>
    <source>
        <strain evidence="2">2C</strain>
    </source>
</reference>
<feature type="non-terminal residue" evidence="2">
    <location>
        <position position="1"/>
    </location>
</feature>
<name>A0A124SAS1_CYNCS</name>
<dbReference type="AlphaFoldDB" id="A0A124SAS1"/>